<organism evidence="1 2">
    <name type="scientific">Decorospora gaudefroyi</name>
    <dbReference type="NCBI Taxonomy" id="184978"/>
    <lineage>
        <taxon>Eukaryota</taxon>
        <taxon>Fungi</taxon>
        <taxon>Dikarya</taxon>
        <taxon>Ascomycota</taxon>
        <taxon>Pezizomycotina</taxon>
        <taxon>Dothideomycetes</taxon>
        <taxon>Pleosporomycetidae</taxon>
        <taxon>Pleosporales</taxon>
        <taxon>Pleosporineae</taxon>
        <taxon>Pleosporaceae</taxon>
        <taxon>Decorospora</taxon>
    </lineage>
</organism>
<name>A0A6A5JZQ5_9PLEO</name>
<gene>
    <name evidence="1" type="ORF">BDW02DRAFT_170419</name>
</gene>
<proteinExistence type="predicted"/>
<dbReference type="AlphaFoldDB" id="A0A6A5JZQ5"/>
<dbReference type="EMBL" id="ML975452">
    <property type="protein sequence ID" value="KAF1829296.1"/>
    <property type="molecule type" value="Genomic_DNA"/>
</dbReference>
<dbReference type="Proteomes" id="UP000800040">
    <property type="component" value="Unassembled WGS sequence"/>
</dbReference>
<keyword evidence="2" id="KW-1185">Reference proteome</keyword>
<evidence type="ECO:0000313" key="2">
    <source>
        <dbReference type="Proteomes" id="UP000800040"/>
    </source>
</evidence>
<reference evidence="1" key="1">
    <citation type="submission" date="2020-01" db="EMBL/GenBank/DDBJ databases">
        <authorList>
            <consortium name="DOE Joint Genome Institute"/>
            <person name="Haridas S."/>
            <person name="Albert R."/>
            <person name="Binder M."/>
            <person name="Bloem J."/>
            <person name="Labutti K."/>
            <person name="Salamov A."/>
            <person name="Andreopoulos B."/>
            <person name="Baker S.E."/>
            <person name="Barry K."/>
            <person name="Bills G."/>
            <person name="Bluhm B.H."/>
            <person name="Cannon C."/>
            <person name="Castanera R."/>
            <person name="Culley D.E."/>
            <person name="Daum C."/>
            <person name="Ezra D."/>
            <person name="Gonzalez J.B."/>
            <person name="Henrissat B."/>
            <person name="Kuo A."/>
            <person name="Liang C."/>
            <person name="Lipzen A."/>
            <person name="Lutzoni F."/>
            <person name="Magnuson J."/>
            <person name="Mondo S."/>
            <person name="Nolan M."/>
            <person name="Ohm R."/>
            <person name="Pangilinan J."/>
            <person name="Park H.-J."/>
            <person name="Ramirez L."/>
            <person name="Alfaro M."/>
            <person name="Sun H."/>
            <person name="Tritt A."/>
            <person name="Yoshinaga Y."/>
            <person name="Zwiers L.-H."/>
            <person name="Turgeon B.G."/>
            <person name="Goodwin S.B."/>
            <person name="Spatafora J.W."/>
            <person name="Crous P.W."/>
            <person name="Grigoriev I.V."/>
        </authorList>
    </citation>
    <scope>NUCLEOTIDE SEQUENCE</scope>
    <source>
        <strain evidence="1">P77</strain>
    </source>
</reference>
<sequence length="99" mass="11495">MFETVFCFFVEALFSLTIPQEPGLHYLKYPLSKVSQRNRYDDSESEKIARADYLVIVGCSQPLSYCPYAYITLMESQVDRRHACRGQPEVAHQIRVPDM</sequence>
<evidence type="ECO:0000313" key="1">
    <source>
        <dbReference type="EMBL" id="KAF1829296.1"/>
    </source>
</evidence>
<accession>A0A6A5JZQ5</accession>
<protein>
    <submittedName>
        <fullName evidence="1">Uncharacterized protein</fullName>
    </submittedName>
</protein>